<evidence type="ECO:0000256" key="1">
    <source>
        <dbReference type="RuleBase" id="RU367018"/>
    </source>
</evidence>
<dbReference type="PANTHER" id="PTHR31669:SF251">
    <property type="entry name" value="PROTEIN FAR1-RELATED SEQUENCE"/>
    <property type="match status" value="1"/>
</dbReference>
<keyword evidence="5" id="KW-1185">Reference proteome</keyword>
<evidence type="ECO:0000256" key="2">
    <source>
        <dbReference type="SAM" id="MobiDB-lite"/>
    </source>
</evidence>
<proteinExistence type="inferred from homology"/>
<gene>
    <name evidence="4" type="ORF">Ahy_A10g050199</name>
</gene>
<evidence type="ECO:0000313" key="4">
    <source>
        <dbReference type="EMBL" id="RYR35076.1"/>
    </source>
</evidence>
<dbReference type="Pfam" id="PF10551">
    <property type="entry name" value="MULE"/>
    <property type="match status" value="1"/>
</dbReference>
<dbReference type="InterPro" id="IPR031052">
    <property type="entry name" value="FHY3/FAR1"/>
</dbReference>
<comment type="similarity">
    <text evidence="1">Belongs to the FHY3/FAR1 family.</text>
</comment>
<dbReference type="AlphaFoldDB" id="A0A445B8U7"/>
<comment type="function">
    <text evidence="1">Putative transcription activator involved in regulating light control of development.</text>
</comment>
<organism evidence="4 5">
    <name type="scientific">Arachis hypogaea</name>
    <name type="common">Peanut</name>
    <dbReference type="NCBI Taxonomy" id="3818"/>
    <lineage>
        <taxon>Eukaryota</taxon>
        <taxon>Viridiplantae</taxon>
        <taxon>Streptophyta</taxon>
        <taxon>Embryophyta</taxon>
        <taxon>Tracheophyta</taxon>
        <taxon>Spermatophyta</taxon>
        <taxon>Magnoliopsida</taxon>
        <taxon>eudicotyledons</taxon>
        <taxon>Gunneridae</taxon>
        <taxon>Pentapetalae</taxon>
        <taxon>rosids</taxon>
        <taxon>fabids</taxon>
        <taxon>Fabales</taxon>
        <taxon>Fabaceae</taxon>
        <taxon>Papilionoideae</taxon>
        <taxon>50 kb inversion clade</taxon>
        <taxon>dalbergioids sensu lato</taxon>
        <taxon>Dalbergieae</taxon>
        <taxon>Pterocarpus clade</taxon>
        <taxon>Arachis</taxon>
    </lineage>
</organism>
<accession>A0A445B8U7</accession>
<keyword evidence="1" id="KW-0479">Metal-binding</keyword>
<comment type="caution">
    <text evidence="4">The sequence shown here is derived from an EMBL/GenBank/DDBJ whole genome shotgun (WGS) entry which is preliminary data.</text>
</comment>
<dbReference type="GO" id="GO:0005634">
    <property type="term" value="C:nucleus"/>
    <property type="evidence" value="ECO:0007669"/>
    <property type="project" value="UniProtKB-SubCell"/>
</dbReference>
<comment type="subcellular location">
    <subcellularLocation>
        <location evidence="1">Nucleus</location>
    </subcellularLocation>
</comment>
<evidence type="ECO:0000259" key="3">
    <source>
        <dbReference type="Pfam" id="PF10551"/>
    </source>
</evidence>
<keyword evidence="1" id="KW-0539">Nucleus</keyword>
<keyword evidence="1" id="KW-0862">Zinc</keyword>
<evidence type="ECO:0000313" key="5">
    <source>
        <dbReference type="Proteomes" id="UP000289738"/>
    </source>
</evidence>
<feature type="region of interest" description="Disordered" evidence="2">
    <location>
        <begin position="496"/>
        <end position="521"/>
    </location>
</feature>
<dbReference type="Proteomes" id="UP000289738">
    <property type="component" value="Chromosome A10"/>
</dbReference>
<dbReference type="InterPro" id="IPR018289">
    <property type="entry name" value="MULE_transposase_dom"/>
</dbReference>
<dbReference type="STRING" id="3818.A0A445B8U7"/>
<dbReference type="EMBL" id="SDMP01000010">
    <property type="protein sequence ID" value="RYR35076.1"/>
    <property type="molecule type" value="Genomic_DNA"/>
</dbReference>
<feature type="domain" description="MULE transposase" evidence="3">
    <location>
        <begin position="206"/>
        <end position="287"/>
    </location>
</feature>
<reference evidence="4 5" key="1">
    <citation type="submission" date="2019-01" db="EMBL/GenBank/DDBJ databases">
        <title>Sequencing of cultivated peanut Arachis hypogaea provides insights into genome evolution and oil improvement.</title>
        <authorList>
            <person name="Chen X."/>
        </authorList>
    </citation>
    <scope>NUCLEOTIDE SEQUENCE [LARGE SCALE GENOMIC DNA]</scope>
    <source>
        <strain evidence="5">cv. Fuhuasheng</strain>
        <tissue evidence="4">Leaves</tissue>
    </source>
</reference>
<dbReference type="GO" id="GO:0006355">
    <property type="term" value="P:regulation of DNA-templated transcription"/>
    <property type="evidence" value="ECO:0007669"/>
    <property type="project" value="UniProtKB-UniRule"/>
</dbReference>
<protein>
    <recommendedName>
        <fullName evidence="1">Protein FAR1-RELATED SEQUENCE</fullName>
    </recommendedName>
</protein>
<name>A0A445B8U7_ARAHY</name>
<dbReference type="PANTHER" id="PTHR31669">
    <property type="entry name" value="PROTEIN FAR1-RELATED SEQUENCE 10-RELATED"/>
    <property type="match status" value="1"/>
</dbReference>
<dbReference type="GO" id="GO:0008270">
    <property type="term" value="F:zinc ion binding"/>
    <property type="evidence" value="ECO:0007669"/>
    <property type="project" value="UniProtKB-UniRule"/>
</dbReference>
<keyword evidence="1" id="KW-0863">Zinc-finger</keyword>
<sequence>MESNFDEPICHAPASFTDDNTTHSSDDLFNSCNVEGEKSNKLPDHNCLAEDEIPRVGMRFEHLKLAQDFYATYAKKVSFNTVATVGCTTRIYAKFDREKQDWVLLKVDYRHSHPCSTKKVVHYHENRELTMHTKCMIEVNDEASIRPNKIFLALANEEMLNYFMRMKEINPNFFDVVNVDNYYKFRSAVWVDARCRESYAYDRDVHGLPFASFVGVNHHEKSTLLGCALRGSEKIPSFKWVLTQWLKCMGTTPQEIITDHCRFIFGTIRKVLPNTRQCWCIWHITKKIPYKLDGYARFKELNAELNHIIWNPRSIEAFEDGWAEFIDEFNLHHNTCLSDSRGIIPCATSSAIERQFQQEYTNDMFRDVQTDFGKKADCNIHAVYEQGDSAWETVEEKTLAYEKTQYVMCNVYFDHSTHEEFMNGDNEADMLYAALDDARVKLVDYRVKLRNKTVADAHTNIATEDIQGLSKVTTNGRPKGKRFGYELEKSIKKFMQRKQKSSGQDNRVESCRNINLDAPTQ</sequence>